<keyword evidence="2" id="KW-1185">Reference proteome</keyword>
<dbReference type="InterPro" id="IPR050275">
    <property type="entry name" value="PGM_Phosphatase"/>
</dbReference>
<dbReference type="PANTHER" id="PTHR48100">
    <property type="entry name" value="BROAD-SPECIFICITY PHOSPHATASE YOR283W-RELATED"/>
    <property type="match status" value="1"/>
</dbReference>
<gene>
    <name evidence="1" type="ORF">FH608_004165</name>
</gene>
<dbReference type="GO" id="GO:0016791">
    <property type="term" value="F:phosphatase activity"/>
    <property type="evidence" value="ECO:0007669"/>
    <property type="project" value="TreeGrafter"/>
</dbReference>
<reference evidence="1 2" key="1">
    <citation type="submission" date="2019-10" db="EMBL/GenBank/DDBJ databases">
        <title>Nonomuraea sp. nov., isolated from Phyllanthus amarus.</title>
        <authorList>
            <person name="Klykleung N."/>
            <person name="Tanasupawat S."/>
        </authorList>
    </citation>
    <scope>NUCLEOTIDE SEQUENCE [LARGE SCALE GENOMIC DNA]</scope>
    <source>
        <strain evidence="1 2">PA1-10</strain>
    </source>
</reference>
<evidence type="ECO:0000313" key="1">
    <source>
        <dbReference type="EMBL" id="KAB8198060.1"/>
    </source>
</evidence>
<organism evidence="1 2">
    <name type="scientific">Nonomuraea phyllanthi</name>
    <dbReference type="NCBI Taxonomy" id="2219224"/>
    <lineage>
        <taxon>Bacteria</taxon>
        <taxon>Bacillati</taxon>
        <taxon>Actinomycetota</taxon>
        <taxon>Actinomycetes</taxon>
        <taxon>Streptosporangiales</taxon>
        <taxon>Streptosporangiaceae</taxon>
        <taxon>Nonomuraea</taxon>
    </lineage>
</organism>
<dbReference type="SMART" id="SM00855">
    <property type="entry name" value="PGAM"/>
    <property type="match status" value="1"/>
</dbReference>
<dbReference type="EMBL" id="VDLX02000001">
    <property type="protein sequence ID" value="KAB8198060.1"/>
    <property type="molecule type" value="Genomic_DNA"/>
</dbReference>
<dbReference type="InterPro" id="IPR029033">
    <property type="entry name" value="His_PPase_superfam"/>
</dbReference>
<proteinExistence type="predicted"/>
<dbReference type="AlphaFoldDB" id="A0A5C4WX50"/>
<dbReference type="Gene3D" id="3.40.50.1240">
    <property type="entry name" value="Phosphoglycerate mutase-like"/>
    <property type="match status" value="1"/>
</dbReference>
<name>A0A5C4WX50_9ACTN</name>
<accession>A0A5C4WX50</accession>
<dbReference type="CDD" id="cd07067">
    <property type="entry name" value="HP_PGM_like"/>
    <property type="match status" value="1"/>
</dbReference>
<dbReference type="OrthoDB" id="9793115at2"/>
<dbReference type="Pfam" id="PF00300">
    <property type="entry name" value="His_Phos_1"/>
    <property type="match status" value="1"/>
</dbReference>
<dbReference type="Proteomes" id="UP000312512">
    <property type="component" value="Unassembled WGS sequence"/>
</dbReference>
<dbReference type="SUPFAM" id="SSF53254">
    <property type="entry name" value="Phosphoglycerate mutase-like"/>
    <property type="match status" value="1"/>
</dbReference>
<sequence length="203" mass="20972">MLCMRHAESENVVAGAAGALPLAALTATGRAQAAEAAERLRGEGISRVYASTALRARQTAEIVAEALGQVEVVTLPGLVEMGVGEREGATDPAVRARSAEVLRSWIVDGRLDEAVADGEDGHAVTARVVAALTAIAAAHRGETVALVGHVGSLTTGLSALCGLGRRVWGAPLPHATPFPVEWDGSMWRCPSWPCPVQGRGARS</sequence>
<comment type="caution">
    <text evidence="1">The sequence shown here is derived from an EMBL/GenBank/DDBJ whole genome shotgun (WGS) entry which is preliminary data.</text>
</comment>
<protein>
    <submittedName>
        <fullName evidence="1">Histidine phosphatase family protein</fullName>
    </submittedName>
</protein>
<dbReference type="GO" id="GO:0005737">
    <property type="term" value="C:cytoplasm"/>
    <property type="evidence" value="ECO:0007669"/>
    <property type="project" value="TreeGrafter"/>
</dbReference>
<dbReference type="InterPro" id="IPR013078">
    <property type="entry name" value="His_Pase_superF_clade-1"/>
</dbReference>
<evidence type="ECO:0000313" key="2">
    <source>
        <dbReference type="Proteomes" id="UP000312512"/>
    </source>
</evidence>
<dbReference type="PANTHER" id="PTHR48100:SF1">
    <property type="entry name" value="HISTIDINE PHOSPHATASE FAMILY PROTEIN-RELATED"/>
    <property type="match status" value="1"/>
</dbReference>